<dbReference type="AlphaFoldDB" id="A0A517MH67"/>
<proteinExistence type="predicted"/>
<protein>
    <submittedName>
        <fullName evidence="1">Uncharacterized protein</fullName>
    </submittedName>
</protein>
<dbReference type="EMBL" id="CP036262">
    <property type="protein sequence ID" value="QDS94226.1"/>
    <property type="molecule type" value="Genomic_DNA"/>
</dbReference>
<organism evidence="1 2">
    <name type="scientific">Roseimaritima multifibrata</name>
    <dbReference type="NCBI Taxonomy" id="1930274"/>
    <lineage>
        <taxon>Bacteria</taxon>
        <taxon>Pseudomonadati</taxon>
        <taxon>Planctomycetota</taxon>
        <taxon>Planctomycetia</taxon>
        <taxon>Pirellulales</taxon>
        <taxon>Pirellulaceae</taxon>
        <taxon>Roseimaritima</taxon>
    </lineage>
</organism>
<reference evidence="1 2" key="1">
    <citation type="submission" date="2019-02" db="EMBL/GenBank/DDBJ databases">
        <title>Deep-cultivation of Planctomycetes and their phenomic and genomic characterization uncovers novel biology.</title>
        <authorList>
            <person name="Wiegand S."/>
            <person name="Jogler M."/>
            <person name="Boedeker C."/>
            <person name="Pinto D."/>
            <person name="Vollmers J."/>
            <person name="Rivas-Marin E."/>
            <person name="Kohn T."/>
            <person name="Peeters S.H."/>
            <person name="Heuer A."/>
            <person name="Rast P."/>
            <person name="Oberbeckmann S."/>
            <person name="Bunk B."/>
            <person name="Jeske O."/>
            <person name="Meyerdierks A."/>
            <person name="Storesund J.E."/>
            <person name="Kallscheuer N."/>
            <person name="Luecker S."/>
            <person name="Lage O.M."/>
            <person name="Pohl T."/>
            <person name="Merkel B.J."/>
            <person name="Hornburger P."/>
            <person name="Mueller R.-W."/>
            <person name="Bruemmer F."/>
            <person name="Labrenz M."/>
            <person name="Spormann A.M."/>
            <person name="Op den Camp H."/>
            <person name="Overmann J."/>
            <person name="Amann R."/>
            <person name="Jetten M.S.M."/>
            <person name="Mascher T."/>
            <person name="Medema M.H."/>
            <person name="Devos D.P."/>
            <person name="Kaster A.-K."/>
            <person name="Ovreas L."/>
            <person name="Rohde M."/>
            <person name="Galperin M.Y."/>
            <person name="Jogler C."/>
        </authorList>
    </citation>
    <scope>NUCLEOTIDE SEQUENCE [LARGE SCALE GENOMIC DNA]</scope>
    <source>
        <strain evidence="1 2">FF011L</strain>
    </source>
</reference>
<dbReference type="Proteomes" id="UP000320672">
    <property type="component" value="Chromosome"/>
</dbReference>
<evidence type="ECO:0000313" key="2">
    <source>
        <dbReference type="Proteomes" id="UP000320672"/>
    </source>
</evidence>
<accession>A0A517MH67</accession>
<sequence length="64" mass="7515">MALLPVFNVSSAGWRTWKALWHPKRLSFRDDAFRYFDVPALPVLLAWTWSLRIEVRDHLSAEAC</sequence>
<dbReference type="KEGG" id="rml:FF011L_30050"/>
<keyword evidence="2" id="KW-1185">Reference proteome</keyword>
<gene>
    <name evidence="1" type="ORF">FF011L_30050</name>
</gene>
<name>A0A517MH67_9BACT</name>
<evidence type="ECO:0000313" key="1">
    <source>
        <dbReference type="EMBL" id="QDS94226.1"/>
    </source>
</evidence>